<proteinExistence type="predicted"/>
<sequence length="277" mass="31297">SNGALPYSADDGPTSGQAVNYHYDENEQSVTVKVKTPDTVTPERRGDWSWHEHDLAGYDAFYTLTQHGSLSAPEFQSTWRKNGDHIHELSFPVEVDNADTDGDAERVLALDAGMRKDVTAVVVEETGEQVSRPHFVRVTDRDGMRRLHRERQRLNDQLAELRRSGRDHTAAFKTVQAEYERVNTKIQHKREQLTHDVANQVVALALVYDVDAVVHEDLRSLSPPSGEGGLSWELSSWARREIIEKIEYRCEYVGVDVDRVYPQGTSRSCPRCGSTGH</sequence>
<evidence type="ECO:0000313" key="3">
    <source>
        <dbReference type="EMBL" id="MFC4245400.1"/>
    </source>
</evidence>
<dbReference type="RefSeq" id="WP_377070277.1">
    <property type="nucleotide sequence ID" value="NZ_JBHSDJ010000001.1"/>
</dbReference>
<dbReference type="Pfam" id="PF07282">
    <property type="entry name" value="Cas12f1-like_TNB"/>
    <property type="match status" value="1"/>
</dbReference>
<feature type="domain" description="Cas12f1-like TNB" evidence="2">
    <location>
        <begin position="241"/>
        <end position="274"/>
    </location>
</feature>
<accession>A0ABD5NUF5</accession>
<reference evidence="3 4" key="1">
    <citation type="journal article" date="2014" name="Int. J. Syst. Evol. Microbiol.">
        <title>Complete genome sequence of Corynebacterium casei LMG S-19264T (=DSM 44701T), isolated from a smear-ripened cheese.</title>
        <authorList>
            <consortium name="US DOE Joint Genome Institute (JGI-PGF)"/>
            <person name="Walter F."/>
            <person name="Albersmeier A."/>
            <person name="Kalinowski J."/>
            <person name="Ruckert C."/>
        </authorList>
    </citation>
    <scope>NUCLEOTIDE SEQUENCE [LARGE SCALE GENOMIC DNA]</scope>
    <source>
        <strain evidence="3 4">IBRC-M 10912</strain>
    </source>
</reference>
<evidence type="ECO:0000256" key="1">
    <source>
        <dbReference type="ARBA" id="ARBA00023125"/>
    </source>
</evidence>
<gene>
    <name evidence="3" type="ORF">ACFOZ7_00005</name>
</gene>
<dbReference type="AlphaFoldDB" id="A0ABD5NUF5"/>
<feature type="non-terminal residue" evidence="3">
    <location>
        <position position="1"/>
    </location>
</feature>
<comment type="caution">
    <text evidence="3">The sequence shown here is derived from an EMBL/GenBank/DDBJ whole genome shotgun (WGS) entry which is preliminary data.</text>
</comment>
<evidence type="ECO:0000259" key="2">
    <source>
        <dbReference type="Pfam" id="PF07282"/>
    </source>
</evidence>
<dbReference type="EMBL" id="JBHSDJ010000001">
    <property type="protein sequence ID" value="MFC4245400.1"/>
    <property type="molecule type" value="Genomic_DNA"/>
</dbReference>
<dbReference type="Proteomes" id="UP001595821">
    <property type="component" value="Unassembled WGS sequence"/>
</dbReference>
<keyword evidence="1" id="KW-0238">DNA-binding</keyword>
<protein>
    <submittedName>
        <fullName evidence="3">IS200/IS605 family accessory protein TnpB-related protein</fullName>
    </submittedName>
</protein>
<dbReference type="NCBIfam" id="TIGR01766">
    <property type="entry name" value="IS200/IS605 family accessory protein TnpB-like domain"/>
    <property type="match status" value="1"/>
</dbReference>
<dbReference type="GO" id="GO:0003677">
    <property type="term" value="F:DNA binding"/>
    <property type="evidence" value="ECO:0007669"/>
    <property type="project" value="UniProtKB-KW"/>
</dbReference>
<name>A0ABD5NUF5_9EURY</name>
<evidence type="ECO:0000313" key="4">
    <source>
        <dbReference type="Proteomes" id="UP001595821"/>
    </source>
</evidence>
<dbReference type="InterPro" id="IPR010095">
    <property type="entry name" value="Cas12f1-like_TNB"/>
</dbReference>
<feature type="non-terminal residue" evidence="3">
    <location>
        <position position="277"/>
    </location>
</feature>
<organism evidence="3 4">
    <name type="scientific">Natribaculum luteum</name>
    <dbReference type="NCBI Taxonomy" id="1586232"/>
    <lineage>
        <taxon>Archaea</taxon>
        <taxon>Methanobacteriati</taxon>
        <taxon>Methanobacteriota</taxon>
        <taxon>Stenosarchaea group</taxon>
        <taxon>Halobacteria</taxon>
        <taxon>Halobacteriales</taxon>
        <taxon>Natrialbaceae</taxon>
        <taxon>Natribaculum</taxon>
    </lineage>
</organism>